<evidence type="ECO:0008006" key="4">
    <source>
        <dbReference type="Google" id="ProtNLM"/>
    </source>
</evidence>
<evidence type="ECO:0000313" key="3">
    <source>
        <dbReference type="Proteomes" id="UP000465112"/>
    </source>
</evidence>
<dbReference type="AlphaFoldDB" id="A0A6A5FK98"/>
<dbReference type="Proteomes" id="UP000465112">
    <property type="component" value="Chromosome 2"/>
</dbReference>
<dbReference type="EMBL" id="VHII01000002">
    <property type="protein sequence ID" value="KAF1393858.1"/>
    <property type="molecule type" value="Genomic_DNA"/>
</dbReference>
<proteinExistence type="predicted"/>
<organism evidence="2 3">
    <name type="scientific">Perca fluviatilis</name>
    <name type="common">European perch</name>
    <dbReference type="NCBI Taxonomy" id="8168"/>
    <lineage>
        <taxon>Eukaryota</taxon>
        <taxon>Metazoa</taxon>
        <taxon>Chordata</taxon>
        <taxon>Craniata</taxon>
        <taxon>Vertebrata</taxon>
        <taxon>Euteleostomi</taxon>
        <taxon>Actinopterygii</taxon>
        <taxon>Neopterygii</taxon>
        <taxon>Teleostei</taxon>
        <taxon>Neoteleostei</taxon>
        <taxon>Acanthomorphata</taxon>
        <taxon>Eupercaria</taxon>
        <taxon>Perciformes</taxon>
        <taxon>Percoidei</taxon>
        <taxon>Percidae</taxon>
        <taxon>Percinae</taxon>
        <taxon>Perca</taxon>
    </lineage>
</organism>
<sequence length="67" mass="7787">MAFRLLMLGREFPAWCACVSVNARQDGKVVRSTLTAANYPCNVAPQFTFCTCMRDYDRIYNQYSHQR</sequence>
<reference evidence="2 3" key="1">
    <citation type="submission" date="2019-06" db="EMBL/GenBank/DDBJ databases">
        <title>A chromosome-scale genome assembly of the European perch, Perca fluviatilis.</title>
        <authorList>
            <person name="Roques C."/>
            <person name="Zahm M."/>
            <person name="Cabau C."/>
            <person name="Klopp C."/>
            <person name="Bouchez O."/>
            <person name="Donnadieu C."/>
            <person name="Kuhl H."/>
            <person name="Gislard M."/>
            <person name="Guendouz S."/>
            <person name="Journot L."/>
            <person name="Haffray P."/>
            <person name="Bestin A."/>
            <person name="Morvezen R."/>
            <person name="Feron R."/>
            <person name="Wen M."/>
            <person name="Jouanno E."/>
            <person name="Herpin A."/>
            <person name="Schartl M."/>
            <person name="Postlethwait J."/>
            <person name="Schaerlinger B."/>
            <person name="Chardard D."/>
            <person name="Lecocq T."/>
            <person name="Poncet C."/>
            <person name="Jaffrelo L."/>
            <person name="Lampietro C."/>
            <person name="Guiguen Y."/>
        </authorList>
    </citation>
    <scope>NUCLEOTIDE SEQUENCE [LARGE SCALE GENOMIC DNA]</scope>
    <source>
        <tissue evidence="2">Blood</tissue>
    </source>
</reference>
<protein>
    <recommendedName>
        <fullName evidence="4">Secreted protein</fullName>
    </recommendedName>
</protein>
<gene>
    <name evidence="2" type="ORF">PFLUV_G00020410</name>
</gene>
<evidence type="ECO:0000313" key="2">
    <source>
        <dbReference type="EMBL" id="KAF1393858.1"/>
    </source>
</evidence>
<name>A0A6A5FK98_PERFL</name>
<feature type="chain" id="PRO_5025572866" description="Secreted protein" evidence="1">
    <location>
        <begin position="17"/>
        <end position="67"/>
    </location>
</feature>
<comment type="caution">
    <text evidence="2">The sequence shown here is derived from an EMBL/GenBank/DDBJ whole genome shotgun (WGS) entry which is preliminary data.</text>
</comment>
<evidence type="ECO:0000256" key="1">
    <source>
        <dbReference type="SAM" id="SignalP"/>
    </source>
</evidence>
<accession>A0A6A5FK98</accession>
<keyword evidence="1" id="KW-0732">Signal</keyword>
<feature type="signal peptide" evidence="1">
    <location>
        <begin position="1"/>
        <end position="16"/>
    </location>
</feature>
<keyword evidence="3" id="KW-1185">Reference proteome</keyword>